<dbReference type="AlphaFoldDB" id="A0A179ESU8"/>
<dbReference type="PANTHER" id="PTHR30349">
    <property type="entry name" value="PHAGE INTEGRASE-RELATED"/>
    <property type="match status" value="1"/>
</dbReference>
<keyword evidence="4" id="KW-1185">Reference proteome</keyword>
<keyword evidence="1" id="KW-0233">DNA recombination</keyword>
<dbReference type="Proteomes" id="UP000078516">
    <property type="component" value="Unassembled WGS sequence"/>
</dbReference>
<proteinExistence type="predicted"/>
<gene>
    <name evidence="3" type="ORF">A6E74_02420</name>
</gene>
<dbReference type="InterPro" id="IPR011010">
    <property type="entry name" value="DNA_brk_join_enz"/>
</dbReference>
<dbReference type="Pfam" id="PF00589">
    <property type="entry name" value="Phage_integrase"/>
    <property type="match status" value="1"/>
</dbReference>
<organism evidence="3 4">
    <name type="scientific">Enterococcus thailandicus</name>
    <dbReference type="NCBI Taxonomy" id="417368"/>
    <lineage>
        <taxon>Bacteria</taxon>
        <taxon>Bacillati</taxon>
        <taxon>Bacillota</taxon>
        <taxon>Bacilli</taxon>
        <taxon>Lactobacillales</taxon>
        <taxon>Enterococcaceae</taxon>
        <taxon>Enterococcus</taxon>
    </lineage>
</organism>
<dbReference type="SUPFAM" id="SSF56349">
    <property type="entry name" value="DNA breaking-rejoining enzymes"/>
    <property type="match status" value="1"/>
</dbReference>
<evidence type="ECO:0000259" key="2">
    <source>
        <dbReference type="PROSITE" id="PS51898"/>
    </source>
</evidence>
<dbReference type="PROSITE" id="PS51898">
    <property type="entry name" value="TYR_RECOMBINASE"/>
    <property type="match status" value="1"/>
</dbReference>
<comment type="caution">
    <text evidence="3">The sequence shown here is derived from an EMBL/GenBank/DDBJ whole genome shotgun (WGS) entry which is preliminary data.</text>
</comment>
<dbReference type="InterPro" id="IPR013762">
    <property type="entry name" value="Integrase-like_cat_sf"/>
</dbReference>
<dbReference type="GO" id="GO:0006310">
    <property type="term" value="P:DNA recombination"/>
    <property type="evidence" value="ECO:0007669"/>
    <property type="project" value="UniProtKB-KW"/>
</dbReference>
<reference evidence="3 4" key="1">
    <citation type="submission" date="2016-04" db="EMBL/GenBank/DDBJ databases">
        <title>Draft genome of an Enterococcus thailandicus strain isolated from bovine feces.</title>
        <authorList>
            <person name="Beukers A.G."/>
            <person name="Zaheer R."/>
            <person name="Goji N."/>
            <person name="Cook S.R."/>
            <person name="Amoako K."/>
            <person name="Chaves A.V."/>
            <person name="Ward M.P."/>
            <person name="Mcallister T.A."/>
        </authorList>
    </citation>
    <scope>NUCLEOTIDE SEQUENCE [LARGE SCALE GENOMIC DNA]</scope>
    <source>
        <strain evidence="3 4">F0711D 46</strain>
    </source>
</reference>
<name>A0A179ESU8_ENTTH</name>
<sequence>MKYGKWYHDSNAICTKENGEPVTPNSIKWSASKIKKDLNIEFNFHSLRHTHATMLLEDGVKPKIVQERLGHSRISITMDKYVHVTKKMRNEAVDIFAQRLKRSMD</sequence>
<accession>A0A179ESU8</accession>
<evidence type="ECO:0000256" key="1">
    <source>
        <dbReference type="ARBA" id="ARBA00023172"/>
    </source>
</evidence>
<dbReference type="EMBL" id="LWMN01000010">
    <property type="protein sequence ID" value="OAQ56286.1"/>
    <property type="molecule type" value="Genomic_DNA"/>
</dbReference>
<evidence type="ECO:0000313" key="4">
    <source>
        <dbReference type="Proteomes" id="UP000078516"/>
    </source>
</evidence>
<dbReference type="GO" id="GO:0015074">
    <property type="term" value="P:DNA integration"/>
    <property type="evidence" value="ECO:0007669"/>
    <property type="project" value="InterPro"/>
</dbReference>
<feature type="domain" description="Tyr recombinase" evidence="2">
    <location>
        <begin position="1"/>
        <end position="94"/>
    </location>
</feature>
<dbReference type="GO" id="GO:0003677">
    <property type="term" value="F:DNA binding"/>
    <property type="evidence" value="ECO:0007669"/>
    <property type="project" value="InterPro"/>
</dbReference>
<dbReference type="InterPro" id="IPR002104">
    <property type="entry name" value="Integrase_catalytic"/>
</dbReference>
<protein>
    <recommendedName>
        <fullName evidence="2">Tyr recombinase domain-containing protein</fullName>
    </recommendedName>
</protein>
<evidence type="ECO:0000313" key="3">
    <source>
        <dbReference type="EMBL" id="OAQ56286.1"/>
    </source>
</evidence>
<dbReference type="PANTHER" id="PTHR30349:SF91">
    <property type="entry name" value="INTA PROTEIN"/>
    <property type="match status" value="1"/>
</dbReference>
<dbReference type="Gene3D" id="1.10.443.10">
    <property type="entry name" value="Intergrase catalytic core"/>
    <property type="match status" value="1"/>
</dbReference>
<dbReference type="InterPro" id="IPR050090">
    <property type="entry name" value="Tyrosine_recombinase_XerCD"/>
</dbReference>